<dbReference type="InterPro" id="IPR045278">
    <property type="entry name" value="CRS1/CFM2/CFM3"/>
</dbReference>
<evidence type="ECO:0000256" key="1">
    <source>
        <dbReference type="ARBA" id="ARBA00004229"/>
    </source>
</evidence>
<organism evidence="13 15">
    <name type="scientific">Medicago truncatula</name>
    <name type="common">Barrel medic</name>
    <name type="synonym">Medicago tribuloides</name>
    <dbReference type="NCBI Taxonomy" id="3880"/>
    <lineage>
        <taxon>Eukaryota</taxon>
        <taxon>Viridiplantae</taxon>
        <taxon>Streptophyta</taxon>
        <taxon>Embryophyta</taxon>
        <taxon>Tracheophyta</taxon>
        <taxon>Spermatophyta</taxon>
        <taxon>Magnoliopsida</taxon>
        <taxon>eudicotyledons</taxon>
        <taxon>Gunneridae</taxon>
        <taxon>Pentapetalae</taxon>
        <taxon>rosids</taxon>
        <taxon>fabids</taxon>
        <taxon>Fabales</taxon>
        <taxon>Fabaceae</taxon>
        <taxon>Papilionoideae</taxon>
        <taxon>50 kb inversion clade</taxon>
        <taxon>NPAAA clade</taxon>
        <taxon>Hologalegina</taxon>
        <taxon>IRL clade</taxon>
        <taxon>Trifolieae</taxon>
        <taxon>Medicago</taxon>
    </lineage>
</organism>
<dbReference type="EnsemblPlants" id="AET03197">
    <property type="protein sequence ID" value="AET03197"/>
    <property type="gene ID" value="MTR_8g066010"/>
</dbReference>
<keyword evidence="4" id="KW-0507">mRNA processing</keyword>
<feature type="transmembrane region" description="Helical" evidence="11">
    <location>
        <begin position="255"/>
        <end position="277"/>
    </location>
</feature>
<evidence type="ECO:0000256" key="11">
    <source>
        <dbReference type="SAM" id="Phobius"/>
    </source>
</evidence>
<dbReference type="GO" id="GO:0000373">
    <property type="term" value="P:Group II intron splicing"/>
    <property type="evidence" value="ECO:0007669"/>
    <property type="project" value="UniProtKB-ARBA"/>
</dbReference>
<evidence type="ECO:0000256" key="3">
    <source>
        <dbReference type="ARBA" id="ARBA00022640"/>
    </source>
</evidence>
<dbReference type="eggNOG" id="KOG1990">
    <property type="taxonomic scope" value="Eukaryota"/>
</dbReference>
<gene>
    <name evidence="13" type="ordered locus">MTR_8g066010</name>
</gene>
<comment type="subcellular location">
    <subcellularLocation>
        <location evidence="1">Plastid</location>
        <location evidence="1">Chloroplast</location>
    </subcellularLocation>
</comment>
<keyword evidence="5" id="KW-0677">Repeat</keyword>
<feature type="domain" description="CRM" evidence="12">
    <location>
        <begin position="1"/>
        <end position="84"/>
    </location>
</feature>
<evidence type="ECO:0000313" key="13">
    <source>
        <dbReference type="EMBL" id="AET03197.2"/>
    </source>
</evidence>
<name>G7LG83_MEDTR</name>
<reference evidence="14" key="3">
    <citation type="submission" date="2015-04" db="UniProtKB">
        <authorList>
            <consortium name="EnsemblPlants"/>
        </authorList>
    </citation>
    <scope>IDENTIFICATION</scope>
    <source>
        <strain evidence="14">cv. Jemalong A17</strain>
    </source>
</reference>
<accession>G7LG83</accession>
<sequence length="373" mass="42015">MALMMVERFGVGVAGITHELVDAIHEKWMVDEVVKFKFDSPLSANMKRANQILESKTGGIVVWRLGSSIVLYRGMSYKLPCVESYTKVYNANENAVDNSVDVRSGSSVEVNSAEYLKDMSEEEESMESIKLNLLLDELGPRFKDWTGREPLTVDADQLPVVVPGYKTPFRLLPYGVKPCLSNKEMTVMRRIARRTALHFALGLARAIVKLWETSAVAKIAIRHGVPYTSNDRMAEELKVFLINFCLMHQLKHEHIHSLIIFMGVSFYGAMTYCLLSVTKTLTERQKLTVLQQDEEEKARQNASSITLSNSKSSQMQLLAGTLAETRAATANWGHQPSKQEVGKMIRESTLDRLSSLIRNHESKLALVSYKRPN</sequence>
<dbReference type="PROSITE" id="PS51295">
    <property type="entry name" value="CRM"/>
    <property type="match status" value="1"/>
</dbReference>
<evidence type="ECO:0000256" key="10">
    <source>
        <dbReference type="PROSITE-ProRule" id="PRU00626"/>
    </source>
</evidence>
<dbReference type="EMBL" id="CM001224">
    <property type="protein sequence ID" value="AET03197.2"/>
    <property type="molecule type" value="Genomic_DNA"/>
</dbReference>
<evidence type="ECO:0000256" key="9">
    <source>
        <dbReference type="ARBA" id="ARBA00023274"/>
    </source>
</evidence>
<dbReference type="GO" id="GO:0006397">
    <property type="term" value="P:mRNA processing"/>
    <property type="evidence" value="ECO:0007669"/>
    <property type="project" value="UniProtKB-KW"/>
</dbReference>
<evidence type="ECO:0000313" key="15">
    <source>
        <dbReference type="Proteomes" id="UP000002051"/>
    </source>
</evidence>
<evidence type="ECO:0000256" key="4">
    <source>
        <dbReference type="ARBA" id="ARBA00022664"/>
    </source>
</evidence>
<evidence type="ECO:0000256" key="7">
    <source>
        <dbReference type="ARBA" id="ARBA00022946"/>
    </source>
</evidence>
<keyword evidence="11" id="KW-1133">Transmembrane helix</keyword>
<keyword evidence="3" id="KW-0934">Plastid</keyword>
<keyword evidence="8" id="KW-0508">mRNA splicing</keyword>
<keyword evidence="6 10" id="KW-0694">RNA-binding</keyword>
<evidence type="ECO:0000256" key="8">
    <source>
        <dbReference type="ARBA" id="ARBA00023187"/>
    </source>
</evidence>
<reference evidence="13 15" key="2">
    <citation type="journal article" date="2014" name="BMC Genomics">
        <title>An improved genome release (version Mt4.0) for the model legume Medicago truncatula.</title>
        <authorList>
            <person name="Tang H."/>
            <person name="Krishnakumar V."/>
            <person name="Bidwell S."/>
            <person name="Rosen B."/>
            <person name="Chan A."/>
            <person name="Zhou S."/>
            <person name="Gentzbittel L."/>
            <person name="Childs K.L."/>
            <person name="Yandell M."/>
            <person name="Gundlach H."/>
            <person name="Mayer K.F."/>
            <person name="Schwartz D.C."/>
            <person name="Town C.D."/>
        </authorList>
    </citation>
    <scope>GENOME REANNOTATION</scope>
    <source>
        <strain evidence="14 15">cv. Jemalong A17</strain>
    </source>
</reference>
<dbReference type="InterPro" id="IPR001890">
    <property type="entry name" value="RNA-binding_CRM"/>
</dbReference>
<accession>A0A0C3Y1Q4</accession>
<dbReference type="Gene3D" id="3.30.110.60">
    <property type="entry name" value="YhbY-like"/>
    <property type="match status" value="1"/>
</dbReference>
<dbReference type="PaxDb" id="3880-AET03197"/>
<dbReference type="SMART" id="SM01103">
    <property type="entry name" value="CRS1_YhbY"/>
    <property type="match status" value="1"/>
</dbReference>
<keyword evidence="11" id="KW-0812">Transmembrane</keyword>
<proteinExistence type="predicted"/>
<evidence type="ECO:0000256" key="5">
    <source>
        <dbReference type="ARBA" id="ARBA00022737"/>
    </source>
</evidence>
<dbReference type="PANTHER" id="PTHR31846">
    <property type="entry name" value="CRS1 / YHBY (CRM) DOMAIN-CONTAINING PROTEIN"/>
    <property type="match status" value="1"/>
</dbReference>
<keyword evidence="7" id="KW-0809">Transit peptide</keyword>
<evidence type="ECO:0000313" key="14">
    <source>
        <dbReference type="EnsemblPlants" id="AET03197"/>
    </source>
</evidence>
<dbReference type="GO" id="GO:0009507">
    <property type="term" value="C:chloroplast"/>
    <property type="evidence" value="ECO:0007669"/>
    <property type="project" value="UniProtKB-SubCell"/>
</dbReference>
<dbReference type="Proteomes" id="UP000002051">
    <property type="component" value="Chromosome 8"/>
</dbReference>
<dbReference type="HOGENOM" id="CLU_742649_0_0_1"/>
<dbReference type="Pfam" id="PF01985">
    <property type="entry name" value="CRS1_YhbY"/>
    <property type="match status" value="1"/>
</dbReference>
<keyword evidence="2" id="KW-0150">Chloroplast</keyword>
<evidence type="ECO:0000256" key="2">
    <source>
        <dbReference type="ARBA" id="ARBA00022528"/>
    </source>
</evidence>
<keyword evidence="9" id="KW-0687">Ribonucleoprotein</keyword>
<dbReference type="GO" id="GO:1990904">
    <property type="term" value="C:ribonucleoprotein complex"/>
    <property type="evidence" value="ECO:0007669"/>
    <property type="project" value="UniProtKB-KW"/>
</dbReference>
<evidence type="ECO:0000259" key="12">
    <source>
        <dbReference type="PROSITE" id="PS51295"/>
    </source>
</evidence>
<dbReference type="STRING" id="3880.G7LG83"/>
<dbReference type="SUPFAM" id="SSF75471">
    <property type="entry name" value="YhbY-like"/>
    <property type="match status" value="2"/>
</dbReference>
<keyword evidence="11" id="KW-0472">Membrane</keyword>
<dbReference type="GO" id="GO:0003729">
    <property type="term" value="F:mRNA binding"/>
    <property type="evidence" value="ECO:0007669"/>
    <property type="project" value="InterPro"/>
</dbReference>
<evidence type="ECO:0000256" key="6">
    <source>
        <dbReference type="ARBA" id="ARBA00022884"/>
    </source>
</evidence>
<dbReference type="AlphaFoldDB" id="G7LG83"/>
<dbReference type="InterPro" id="IPR035920">
    <property type="entry name" value="YhbY-like_sf"/>
</dbReference>
<reference evidence="13 15" key="1">
    <citation type="journal article" date="2011" name="Nature">
        <title>The Medicago genome provides insight into the evolution of rhizobial symbioses.</title>
        <authorList>
            <person name="Young N.D."/>
            <person name="Debelle F."/>
            <person name="Oldroyd G.E."/>
            <person name="Geurts R."/>
            <person name="Cannon S.B."/>
            <person name="Udvardi M.K."/>
            <person name="Benedito V.A."/>
            <person name="Mayer K.F."/>
            <person name="Gouzy J."/>
            <person name="Schoof H."/>
            <person name="Van de Peer Y."/>
            <person name="Proost S."/>
            <person name="Cook D.R."/>
            <person name="Meyers B.C."/>
            <person name="Spannagl M."/>
            <person name="Cheung F."/>
            <person name="De Mita S."/>
            <person name="Krishnakumar V."/>
            <person name="Gundlach H."/>
            <person name="Zhou S."/>
            <person name="Mudge J."/>
            <person name="Bharti A.K."/>
            <person name="Murray J.D."/>
            <person name="Naoumkina M.A."/>
            <person name="Rosen B."/>
            <person name="Silverstein K.A."/>
            <person name="Tang H."/>
            <person name="Rombauts S."/>
            <person name="Zhao P.X."/>
            <person name="Zhou P."/>
            <person name="Barbe V."/>
            <person name="Bardou P."/>
            <person name="Bechner M."/>
            <person name="Bellec A."/>
            <person name="Berger A."/>
            <person name="Berges H."/>
            <person name="Bidwell S."/>
            <person name="Bisseling T."/>
            <person name="Choisne N."/>
            <person name="Couloux A."/>
            <person name="Denny R."/>
            <person name="Deshpande S."/>
            <person name="Dai X."/>
            <person name="Doyle J.J."/>
            <person name="Dudez A.M."/>
            <person name="Farmer A.D."/>
            <person name="Fouteau S."/>
            <person name="Franken C."/>
            <person name="Gibelin C."/>
            <person name="Gish J."/>
            <person name="Goldstein S."/>
            <person name="Gonzalez A.J."/>
            <person name="Green P.J."/>
            <person name="Hallab A."/>
            <person name="Hartog M."/>
            <person name="Hua A."/>
            <person name="Humphray S.J."/>
            <person name="Jeong D.H."/>
            <person name="Jing Y."/>
            <person name="Jocker A."/>
            <person name="Kenton S.M."/>
            <person name="Kim D.J."/>
            <person name="Klee K."/>
            <person name="Lai H."/>
            <person name="Lang C."/>
            <person name="Lin S."/>
            <person name="Macmil S.L."/>
            <person name="Magdelenat G."/>
            <person name="Matthews L."/>
            <person name="McCorrison J."/>
            <person name="Monaghan E.L."/>
            <person name="Mun J.H."/>
            <person name="Najar F.Z."/>
            <person name="Nicholson C."/>
            <person name="Noirot C."/>
            <person name="O'Bleness M."/>
            <person name="Paule C.R."/>
            <person name="Poulain J."/>
            <person name="Prion F."/>
            <person name="Qin B."/>
            <person name="Qu C."/>
            <person name="Retzel E.F."/>
            <person name="Riddle C."/>
            <person name="Sallet E."/>
            <person name="Samain S."/>
            <person name="Samson N."/>
            <person name="Sanders I."/>
            <person name="Saurat O."/>
            <person name="Scarpelli C."/>
            <person name="Schiex T."/>
            <person name="Segurens B."/>
            <person name="Severin A.J."/>
            <person name="Sherrier D.J."/>
            <person name="Shi R."/>
            <person name="Sims S."/>
            <person name="Singer S.R."/>
            <person name="Sinharoy S."/>
            <person name="Sterck L."/>
            <person name="Viollet A."/>
            <person name="Wang B.B."/>
            <person name="Wang K."/>
            <person name="Wang M."/>
            <person name="Wang X."/>
            <person name="Warfsmann J."/>
            <person name="Weissenbach J."/>
            <person name="White D.D."/>
            <person name="White J.D."/>
            <person name="Wiley G.B."/>
            <person name="Wincker P."/>
            <person name="Xing Y."/>
            <person name="Yang L."/>
            <person name="Yao Z."/>
            <person name="Ying F."/>
            <person name="Zhai J."/>
            <person name="Zhou L."/>
            <person name="Zuber A."/>
            <person name="Denarie J."/>
            <person name="Dixon R.A."/>
            <person name="May G.D."/>
            <person name="Schwartz D.C."/>
            <person name="Rogers J."/>
            <person name="Quetier F."/>
            <person name="Town C.D."/>
            <person name="Roe B.A."/>
        </authorList>
    </citation>
    <scope>NUCLEOTIDE SEQUENCE [LARGE SCALE GENOMIC DNA]</scope>
    <source>
        <strain evidence="13">A17</strain>
        <strain evidence="14 15">cv. Jemalong A17</strain>
    </source>
</reference>
<dbReference type="PANTHER" id="PTHR31846:SF7">
    <property type="entry name" value="CRS1 _ YHBY (CRM) DOMAIN-CONTAINING PROTEIN"/>
    <property type="match status" value="1"/>
</dbReference>
<keyword evidence="15" id="KW-1185">Reference proteome</keyword>
<protein>
    <submittedName>
        <fullName evidence="13">Group IIA intron splicing facilitator CRS1</fullName>
    </submittedName>
</protein>